<dbReference type="CDD" id="cd02440">
    <property type="entry name" value="AdoMet_MTases"/>
    <property type="match status" value="1"/>
</dbReference>
<feature type="region of interest" description="Disordered" evidence="7">
    <location>
        <begin position="188"/>
        <end position="211"/>
    </location>
</feature>
<evidence type="ECO:0000256" key="7">
    <source>
        <dbReference type="SAM" id="MobiDB-lite"/>
    </source>
</evidence>
<evidence type="ECO:0000256" key="6">
    <source>
        <dbReference type="PROSITE-ProRule" id="PRU01015"/>
    </source>
</evidence>
<dbReference type="InterPro" id="IPR041698">
    <property type="entry name" value="Methyltransf_25"/>
</dbReference>
<evidence type="ECO:0000256" key="1">
    <source>
        <dbReference type="ARBA" id="ARBA00022603"/>
    </source>
</evidence>
<dbReference type="GO" id="GO:0005634">
    <property type="term" value="C:nucleus"/>
    <property type="evidence" value="ECO:0007669"/>
    <property type="project" value="TreeGrafter"/>
</dbReference>
<evidence type="ECO:0000256" key="3">
    <source>
        <dbReference type="ARBA" id="ARBA00022691"/>
    </source>
</evidence>
<dbReference type="InterPro" id="IPR029063">
    <property type="entry name" value="SAM-dependent_MTases_sf"/>
</dbReference>
<dbReference type="eggNOG" id="KOG1499">
    <property type="taxonomic scope" value="Eukaryota"/>
</dbReference>
<dbReference type="GeneID" id="104215907"/>
<feature type="compositionally biased region" description="Polar residues" evidence="7">
    <location>
        <begin position="199"/>
        <end position="211"/>
    </location>
</feature>
<dbReference type="KEGG" id="nsy:104215907"/>
<feature type="compositionally biased region" description="Polar residues" evidence="7">
    <location>
        <begin position="1"/>
        <end position="10"/>
    </location>
</feature>
<feature type="compositionally biased region" description="Acidic residues" evidence="7">
    <location>
        <begin position="14"/>
        <end position="23"/>
    </location>
</feature>
<comment type="catalytic activity">
    <reaction evidence="5">
        <text>L-arginyl-[protein] + S-adenosyl-L-methionine = N(omega)-methyl-L-arginyl-[protein] + S-adenosyl-L-homocysteine + H(+)</text>
        <dbReference type="Rhea" id="RHEA:48100"/>
        <dbReference type="Rhea" id="RHEA-COMP:10532"/>
        <dbReference type="Rhea" id="RHEA-COMP:11990"/>
        <dbReference type="ChEBI" id="CHEBI:15378"/>
        <dbReference type="ChEBI" id="CHEBI:29965"/>
        <dbReference type="ChEBI" id="CHEBI:57856"/>
        <dbReference type="ChEBI" id="CHEBI:59789"/>
        <dbReference type="ChEBI" id="CHEBI:65280"/>
    </reaction>
    <physiologicalReaction direction="left-to-right" evidence="5">
        <dbReference type="Rhea" id="RHEA:48101"/>
    </physiologicalReaction>
</comment>
<feature type="compositionally biased region" description="Basic and acidic residues" evidence="7">
    <location>
        <begin position="24"/>
        <end position="34"/>
    </location>
</feature>
<protein>
    <submittedName>
        <fullName evidence="12">Probable protein arginine N-methyltransferase 3</fullName>
    </submittedName>
</protein>
<keyword evidence="1 6" id="KW-0489">Methyltransferase</keyword>
<dbReference type="InterPro" id="IPR025799">
    <property type="entry name" value="Arg_MeTrfase"/>
</dbReference>
<dbReference type="Pfam" id="PF13649">
    <property type="entry name" value="Methyltransf_25"/>
    <property type="match status" value="1"/>
</dbReference>
<gene>
    <name evidence="12" type="primary">LOC104215907</name>
</gene>
<organism evidence="11 12">
    <name type="scientific">Nicotiana sylvestris</name>
    <name type="common">Wood tobacco</name>
    <name type="synonym">South American tobacco</name>
    <dbReference type="NCBI Taxonomy" id="4096"/>
    <lineage>
        <taxon>Eukaryota</taxon>
        <taxon>Viridiplantae</taxon>
        <taxon>Streptophyta</taxon>
        <taxon>Embryophyta</taxon>
        <taxon>Tracheophyta</taxon>
        <taxon>Spermatophyta</taxon>
        <taxon>Magnoliopsida</taxon>
        <taxon>eudicotyledons</taxon>
        <taxon>Gunneridae</taxon>
        <taxon>Pentapetalae</taxon>
        <taxon>asterids</taxon>
        <taxon>lamiids</taxon>
        <taxon>Solanales</taxon>
        <taxon>Solanaceae</taxon>
        <taxon>Nicotianoideae</taxon>
        <taxon>Nicotianeae</taxon>
        <taxon>Nicotiana</taxon>
    </lineage>
</organism>
<dbReference type="Proteomes" id="UP000189701">
    <property type="component" value="Unplaced"/>
</dbReference>
<dbReference type="Pfam" id="PF12756">
    <property type="entry name" value="zf-C2H2_2"/>
    <property type="match status" value="1"/>
</dbReference>
<dbReference type="InterPro" id="IPR036236">
    <property type="entry name" value="Znf_C2H2_sf"/>
</dbReference>
<dbReference type="AlphaFoldDB" id="A0A1U7VP67"/>
<dbReference type="InterPro" id="IPR041661">
    <property type="entry name" value="ZN622/Rei1/Reh1_Znf-C2H2"/>
</dbReference>
<dbReference type="GO" id="GO:0032259">
    <property type="term" value="P:methylation"/>
    <property type="evidence" value="ECO:0007669"/>
    <property type="project" value="UniProtKB-KW"/>
</dbReference>
<comment type="catalytic activity">
    <reaction evidence="4">
        <text>L-arginyl-[protein] + 2 S-adenosyl-L-methionine = N(omega),N(omega)-dimethyl-L-arginyl-[protein] + 2 S-adenosyl-L-homocysteine + 2 H(+)</text>
        <dbReference type="Rhea" id="RHEA:48096"/>
        <dbReference type="Rhea" id="RHEA-COMP:10532"/>
        <dbReference type="Rhea" id="RHEA-COMP:11991"/>
        <dbReference type="ChEBI" id="CHEBI:15378"/>
        <dbReference type="ChEBI" id="CHEBI:29965"/>
        <dbReference type="ChEBI" id="CHEBI:57856"/>
        <dbReference type="ChEBI" id="CHEBI:59789"/>
        <dbReference type="ChEBI" id="CHEBI:61897"/>
        <dbReference type="EC" id="2.1.1.319"/>
    </reaction>
    <physiologicalReaction direction="left-to-right" evidence="4">
        <dbReference type="Rhea" id="RHEA:48097"/>
    </physiologicalReaction>
</comment>
<feature type="domain" description="Methyltransferase" evidence="9">
    <location>
        <begin position="296"/>
        <end position="411"/>
    </location>
</feature>
<keyword evidence="2 6" id="KW-0808">Transferase</keyword>
<dbReference type="Gene3D" id="2.70.160.11">
    <property type="entry name" value="Hnrnp arginine n-methyltransferase1"/>
    <property type="match status" value="1"/>
</dbReference>
<evidence type="ECO:0000256" key="5">
    <source>
        <dbReference type="ARBA" id="ARBA00049303"/>
    </source>
</evidence>
<dbReference type="RefSeq" id="XP_009764144.1">
    <property type="nucleotide sequence ID" value="XM_009765842.1"/>
</dbReference>
<dbReference type="InterPro" id="IPR055135">
    <property type="entry name" value="PRMT_dom"/>
</dbReference>
<feature type="domain" description="ZN622/Rei1/Reh1 zinc finger C2H2-type" evidence="8">
    <location>
        <begin position="51"/>
        <end position="125"/>
    </location>
</feature>
<evidence type="ECO:0000256" key="4">
    <source>
        <dbReference type="ARBA" id="ARBA00047384"/>
    </source>
</evidence>
<name>A0A1U7VP67_NICSY</name>
<dbReference type="SUPFAM" id="SSF57667">
    <property type="entry name" value="beta-beta-alpha zinc fingers"/>
    <property type="match status" value="1"/>
</dbReference>
<feature type="domain" description="Protein arginine N-methyltransferase" evidence="10">
    <location>
        <begin position="417"/>
        <end position="568"/>
    </location>
</feature>
<evidence type="ECO:0000313" key="11">
    <source>
        <dbReference type="Proteomes" id="UP000189701"/>
    </source>
</evidence>
<reference evidence="11" key="1">
    <citation type="journal article" date="2013" name="Genome Biol.">
        <title>Reference genomes and transcriptomes of Nicotiana sylvestris and Nicotiana tomentosiformis.</title>
        <authorList>
            <person name="Sierro N."/>
            <person name="Battey J.N."/>
            <person name="Ouadi S."/>
            <person name="Bovet L."/>
            <person name="Goepfert S."/>
            <person name="Bakaher N."/>
            <person name="Peitsch M.C."/>
            <person name="Ivanov N.V."/>
        </authorList>
    </citation>
    <scope>NUCLEOTIDE SEQUENCE [LARGE SCALE GENOMIC DNA]</scope>
</reference>
<dbReference type="STRING" id="4096.A0A1U7VP67"/>
<dbReference type="SUPFAM" id="SSF53335">
    <property type="entry name" value="S-adenosyl-L-methionine-dependent methyltransferases"/>
    <property type="match status" value="1"/>
</dbReference>
<dbReference type="PANTHER" id="PTHR11006">
    <property type="entry name" value="PROTEIN ARGININE N-METHYLTRANSFERASE"/>
    <property type="match status" value="1"/>
</dbReference>
<evidence type="ECO:0000259" key="9">
    <source>
        <dbReference type="Pfam" id="PF13649"/>
    </source>
</evidence>
<evidence type="ECO:0000256" key="2">
    <source>
        <dbReference type="ARBA" id="ARBA00022679"/>
    </source>
</evidence>
<accession>A0A1U7VP67</accession>
<dbReference type="GO" id="GO:0042054">
    <property type="term" value="F:histone methyltransferase activity"/>
    <property type="evidence" value="ECO:0007669"/>
    <property type="project" value="TreeGrafter"/>
</dbReference>
<dbReference type="OrthoDB" id="7848332at2759"/>
<dbReference type="PROSITE" id="PS51678">
    <property type="entry name" value="SAM_MT_PRMT"/>
    <property type="match status" value="1"/>
</dbReference>
<evidence type="ECO:0000259" key="8">
    <source>
        <dbReference type="Pfam" id="PF12756"/>
    </source>
</evidence>
<sequence>MAMEEPNTTYMEVEGAENSDDDREQNWDDWKVDENGDEEDEAEAMSSELLCLFCDSLYNSSNALFEHCSSAHRFNFNTLKTTLALDFYGCFKLINYVRSKVAENKCWSCGIVCRSKEDLLNHLHDVINFDEGLFPWNDDEFLKPFLNEDALLYSFDEDDEGDDVEDIMSIDKKELIKDFELISIDEDDFESETEENKPIASSQHGGKSASMTDTTFSNGIVAAEAGVSSYRNPDDLDSSVYIAKVAANKVKDVNKSYFGGYSSYGIHRDMISDKVRTDAYRQAILGNPSLVKGAVVMDVGCGTGILSLFAAQACASRVIAVEASEKMAAVAAQIAKDNNILRTGSENEGSDPSNGVMEVVQGMVEELQSTQKVQPHSVDVLVSEWMGYCLLYESMLSSVLYARDQFLKPGGAVLPDMATMFVAGFGRGGTSIPFWENVYGFNMSCIGEEIVKDASRIPIVDVIDSCDIITNSTVLQNFDLVTMKLEEMDFTAKVELELKGETSANGSTGSKPNTTWCYGVVIWFDTGFTERFCKEKPTILSTSPHTPSTHWSQTILTFSEPIAMVSSRKLNVDKMAAVGTEACPAVKIQCRISVVRAAQHRSIDISMELSGIGSCGRKRNWPAQMFNL</sequence>
<keyword evidence="3 6" id="KW-0949">S-adenosyl-L-methionine</keyword>
<dbReference type="GO" id="GO:0035242">
    <property type="term" value="F:protein-arginine omega-N asymmetric methyltransferase activity"/>
    <property type="evidence" value="ECO:0007669"/>
    <property type="project" value="UniProtKB-EC"/>
</dbReference>
<proteinExistence type="predicted"/>
<dbReference type="FunFam" id="3.40.50.150:FF:000016">
    <property type="entry name" value="Protein arginine N-methyltransferase 6"/>
    <property type="match status" value="1"/>
</dbReference>
<feature type="region of interest" description="Disordered" evidence="7">
    <location>
        <begin position="1"/>
        <end position="39"/>
    </location>
</feature>
<evidence type="ECO:0000259" key="10">
    <source>
        <dbReference type="Pfam" id="PF22528"/>
    </source>
</evidence>
<dbReference type="Gene3D" id="3.40.50.150">
    <property type="entry name" value="Vaccinia Virus protein VP39"/>
    <property type="match status" value="1"/>
</dbReference>
<reference evidence="12" key="2">
    <citation type="submission" date="2025-08" db="UniProtKB">
        <authorList>
            <consortium name="RefSeq"/>
        </authorList>
    </citation>
    <scope>IDENTIFICATION</scope>
    <source>
        <tissue evidence="12">Leaf</tissue>
    </source>
</reference>
<evidence type="ECO:0000313" key="12">
    <source>
        <dbReference type="RefSeq" id="XP_009764144.1"/>
    </source>
</evidence>
<dbReference type="Pfam" id="PF22528">
    <property type="entry name" value="PRMT_C"/>
    <property type="match status" value="1"/>
</dbReference>
<keyword evidence="11" id="KW-1185">Reference proteome</keyword>
<dbReference type="PANTHER" id="PTHR11006:SF89">
    <property type="entry name" value="PROTEIN ARGININE N-METHYLTRANSFERASE 3-RELATED"/>
    <property type="match status" value="1"/>
</dbReference>